<dbReference type="PANTHER" id="PTHR10412:SF10">
    <property type="entry name" value="GLYCOSYL HYDROLASE FAMILY 63 C-TERMINAL DOMAIN-CONTAINING PROTEIN"/>
    <property type="match status" value="1"/>
</dbReference>
<accession>Q2YB93</accession>
<dbReference type="RefSeq" id="WP_011380028.1">
    <property type="nucleotide sequence ID" value="NC_007614.1"/>
</dbReference>
<dbReference type="InterPro" id="IPR004888">
    <property type="entry name" value="Glycoside_hydrolase_63"/>
</dbReference>
<dbReference type="Gene3D" id="1.50.10.10">
    <property type="match status" value="1"/>
</dbReference>
<evidence type="ECO:0000313" key="2">
    <source>
        <dbReference type="EMBL" id="ABB73978.1"/>
    </source>
</evidence>
<dbReference type="GO" id="GO:0009311">
    <property type="term" value="P:oligosaccharide metabolic process"/>
    <property type="evidence" value="ECO:0007669"/>
    <property type="project" value="InterPro"/>
</dbReference>
<name>Q2YB93_NITMU</name>
<evidence type="ECO:0000259" key="1">
    <source>
        <dbReference type="Pfam" id="PF22422"/>
    </source>
</evidence>
<dbReference type="InterPro" id="IPR012341">
    <property type="entry name" value="6hp_glycosidase-like_sf"/>
</dbReference>
<dbReference type="Proteomes" id="UP000002718">
    <property type="component" value="Chromosome"/>
</dbReference>
<evidence type="ECO:0000313" key="5">
    <source>
        <dbReference type="Proteomes" id="UP000236751"/>
    </source>
</evidence>
<dbReference type="EMBL" id="CP000103">
    <property type="protein sequence ID" value="ABB73978.1"/>
    <property type="molecule type" value="Genomic_DNA"/>
</dbReference>
<keyword evidence="4" id="KW-1185">Reference proteome</keyword>
<dbReference type="eggNOG" id="COG3408">
    <property type="taxonomic scope" value="Bacteria"/>
</dbReference>
<dbReference type="InterPro" id="IPR054491">
    <property type="entry name" value="MGH1-like_GH"/>
</dbReference>
<evidence type="ECO:0000313" key="4">
    <source>
        <dbReference type="Proteomes" id="UP000002718"/>
    </source>
</evidence>
<proteinExistence type="predicted"/>
<dbReference type="AlphaFoldDB" id="Q2YB93"/>
<reference evidence="4" key="2">
    <citation type="submission" date="2005-08" db="EMBL/GenBank/DDBJ databases">
        <title>Complete sequence of chromosome 1 of Nitrosospira multiformis ATCC 25196.</title>
        <authorList>
            <person name="Copeland A."/>
            <person name="Lucas S."/>
            <person name="Lapidus A."/>
            <person name="Barry K."/>
            <person name="Detter J.C."/>
            <person name="Glavina T."/>
            <person name="Hammon N."/>
            <person name="Israni S."/>
            <person name="Pitluck S."/>
            <person name="Chain P."/>
            <person name="Malfatti S."/>
            <person name="Shin M."/>
            <person name="Vergez L."/>
            <person name="Schmutz J."/>
            <person name="Larimer F."/>
            <person name="Land M."/>
            <person name="Hauser L."/>
            <person name="Kyrpides N."/>
            <person name="Lykidis A."/>
            <person name="Richardson P."/>
        </authorList>
    </citation>
    <scope>NUCLEOTIDE SEQUENCE [LARGE SCALE GENOMIC DNA]</scope>
    <source>
        <strain evidence="4">ATCC 25196 / NCIMB 11849 / C 71</strain>
    </source>
</reference>
<reference evidence="2" key="1">
    <citation type="submission" date="2005-08" db="EMBL/GenBank/DDBJ databases">
        <title>Complete sequence of Chromosome 1 of Nitrosospira multiformis ATCC 25196.</title>
        <authorList>
            <consortium name="US DOE Joint Genome Institute"/>
            <person name="Copeland A."/>
            <person name="Lucas S."/>
            <person name="Lapidus A."/>
            <person name="Barry K."/>
            <person name="Detter J.C."/>
            <person name="Glavina T."/>
            <person name="Hammon N."/>
            <person name="Israni S."/>
            <person name="Pitluck S."/>
            <person name="Chain P."/>
            <person name="Malfatti S."/>
            <person name="Shin M."/>
            <person name="Vergez L."/>
            <person name="Schmutz J."/>
            <person name="Larimer F."/>
            <person name="Land M."/>
            <person name="Hauser L."/>
            <person name="Kyrpides N."/>
            <person name="Lykidis A."/>
            <person name="Richardson P."/>
        </authorList>
    </citation>
    <scope>NUCLEOTIDE SEQUENCE</scope>
    <source>
        <strain evidence="2">ATCC 25196</strain>
    </source>
</reference>
<gene>
    <name evidence="2" type="ordered locus">Nmul_A0671</name>
    <name evidence="3" type="ORF">SAMN05216403_10342</name>
</gene>
<sequence>MSTSPDAERQRLENQRQGREAWRLWGPYLSERAWGTVREDYSPDGTPWEYFDHDQARSRAYRWNEDGLGGISDEAQHLCFSLALWNGKDAILKERAFGLTGHQGNRGEDVKECYFYLDATPSHAWLHYLYKYPQSPFPYTRLIEENAHRSRAEPPFNLIDSNAFSEDRYWDVEVFYAKASPHELHIRIVASNRGKEEALLWLLPQLWFRNYWSWSGKDEVKPLLHAISAPQNAAWAVMAEHPALRNYYLYGRQQADLLYTENETNNSRLWGVPNAAPYVKDAFHRYLVQGEQSAVNPAGKGTKFGAAHKLAIPSGKTGMIELVLTAEPHLQPFENQDSIFARRRVEADAFFRTFLTDEAPAEDQRILRQALAGMIWTKQFYHYDVSDWLKGDPATPPASRRQVRNHAWPHLKASHVISMPDTWEYPWFAAWDLAFHCATLALIDVDFTKEQIELLLNENYLHPNGQIPAYEWTFSDANPPVHAMGALKVFRAERVQRGRGDIGFLKRVLHKLLLNHTWWINLKDSTGTNVFEGGFLGLDNISVYNRSEPLPPGYTLKQADATGWMAMFSLQLTVMALEIAVEDPAYENIAVQSYSQFLAIANTIAGHTGARVSLWDDIDGFFKDLVVDPDGSTHRIDVFSWVGIIPLFACEVVDGRLLANRKRFTALLWEHKGGMFDGSVICACPIDTNERGEHLLSLVTPAMFVKILPRIFDEEEFFSPHGVRSVSKRHATQADLGHIPGVGNAVIRYVPGESDSPLFGGNSNWRGPVWMQTNYLLIQTIEKMHRYLGEAFTFPAPCLNHCEIDLKYAANTLAERLVDIFRRDESGLIPAFPEKSPHQTDPHWRDLLLFHEYFHGETGRGLGAAHQTGWTGLVANLVMRRYRKEIPEFWKQQGSRKDLAG</sequence>
<dbReference type="Proteomes" id="UP000236751">
    <property type="component" value="Unassembled WGS sequence"/>
</dbReference>
<dbReference type="OrthoDB" id="9798687at2"/>
<dbReference type="Pfam" id="PF22422">
    <property type="entry name" value="MGH1-like_GH"/>
    <property type="match status" value="1"/>
</dbReference>
<reference evidence="2 4" key="3">
    <citation type="journal article" date="2008" name="Appl. Environ. Microbiol.">
        <title>Complete genome sequence of Nitrosospira multiformis, an ammonia-oxidizing bacterium from the soil environment.</title>
        <authorList>
            <person name="Norton J.M."/>
            <person name="Klotz M.G."/>
            <person name="Stein L.Y."/>
            <person name="Arp D.J."/>
            <person name="Bottomley P.J."/>
            <person name="Chain P.S."/>
            <person name="Hauser L.J."/>
            <person name="Land M.L."/>
            <person name="Larimer F.W."/>
            <person name="Shin M.W."/>
            <person name="Starkenburg S.R."/>
        </authorList>
    </citation>
    <scope>NUCLEOTIDE SEQUENCE [LARGE SCALE GENOMIC DNA]</scope>
    <source>
        <strain evidence="2">ATCC 25196</strain>
        <strain evidence="4">ATCC 25196 / NCIMB 11849 / C 71</strain>
    </source>
</reference>
<dbReference type="PANTHER" id="PTHR10412">
    <property type="entry name" value="MANNOSYL-OLIGOSACCHARIDE GLUCOSIDASE"/>
    <property type="match status" value="1"/>
</dbReference>
<protein>
    <recommendedName>
        <fullName evidence="1">Mannosylglycerate hydrolase MGH1-like glycoside hydrolase domain-containing protein</fullName>
    </recommendedName>
</protein>
<dbReference type="SUPFAM" id="SSF48208">
    <property type="entry name" value="Six-hairpin glycosidases"/>
    <property type="match status" value="1"/>
</dbReference>
<dbReference type="InterPro" id="IPR008928">
    <property type="entry name" value="6-hairpin_glycosidase_sf"/>
</dbReference>
<feature type="domain" description="Mannosylglycerate hydrolase MGH1-like glycoside hydrolase" evidence="1">
    <location>
        <begin position="425"/>
        <end position="531"/>
    </location>
</feature>
<evidence type="ECO:0000313" key="3">
    <source>
        <dbReference type="EMBL" id="SEF53697.1"/>
    </source>
</evidence>
<dbReference type="STRING" id="323848.Nmul_A0671"/>
<reference evidence="3 5" key="4">
    <citation type="submission" date="2016-10" db="EMBL/GenBank/DDBJ databases">
        <authorList>
            <person name="de Groot N.N."/>
        </authorList>
    </citation>
    <scope>NUCLEOTIDE SEQUENCE [LARGE SCALE GENOMIC DNA]</scope>
    <source>
        <strain evidence="3 5">Nl13</strain>
    </source>
</reference>
<dbReference type="EMBL" id="FNVK01000003">
    <property type="protein sequence ID" value="SEF53697.1"/>
    <property type="molecule type" value="Genomic_DNA"/>
</dbReference>
<organism evidence="2 4">
    <name type="scientific">Nitrosospira multiformis (strain ATCC 25196 / NCIMB 11849 / C 71)</name>
    <dbReference type="NCBI Taxonomy" id="323848"/>
    <lineage>
        <taxon>Bacteria</taxon>
        <taxon>Pseudomonadati</taxon>
        <taxon>Pseudomonadota</taxon>
        <taxon>Betaproteobacteria</taxon>
        <taxon>Nitrosomonadales</taxon>
        <taxon>Nitrosomonadaceae</taxon>
        <taxon>Nitrosospira</taxon>
    </lineage>
</organism>
<dbReference type="GO" id="GO:0004573">
    <property type="term" value="F:Glc3Man9GlcNAc2 oligosaccharide glucosidase activity"/>
    <property type="evidence" value="ECO:0007669"/>
    <property type="project" value="InterPro"/>
</dbReference>
<dbReference type="KEGG" id="nmu:Nmul_A0671"/>
<dbReference type="HOGENOM" id="CLU_005386_0_1_4"/>